<keyword evidence="3" id="KW-1185">Reference proteome</keyword>
<dbReference type="EMBL" id="JAGSOH010000004">
    <property type="protein sequence ID" value="MBR7825214.1"/>
    <property type="molecule type" value="Genomic_DNA"/>
</dbReference>
<dbReference type="Proteomes" id="UP000676325">
    <property type="component" value="Unassembled WGS sequence"/>
</dbReference>
<proteinExistence type="predicted"/>
<organism evidence="2 3">
    <name type="scientific">Actinospica acidithermotolerans</name>
    <dbReference type="NCBI Taxonomy" id="2828514"/>
    <lineage>
        <taxon>Bacteria</taxon>
        <taxon>Bacillati</taxon>
        <taxon>Actinomycetota</taxon>
        <taxon>Actinomycetes</taxon>
        <taxon>Catenulisporales</taxon>
        <taxon>Actinospicaceae</taxon>
        <taxon>Actinospica</taxon>
    </lineage>
</organism>
<feature type="domain" description="DZANK-type" evidence="1">
    <location>
        <begin position="172"/>
        <end position="216"/>
    </location>
</feature>
<dbReference type="Pfam" id="PF12773">
    <property type="entry name" value="DZR"/>
    <property type="match status" value="1"/>
</dbReference>
<dbReference type="RefSeq" id="WP_212516372.1">
    <property type="nucleotide sequence ID" value="NZ_JAGSOH010000004.1"/>
</dbReference>
<dbReference type="InterPro" id="IPR025874">
    <property type="entry name" value="DZR"/>
</dbReference>
<gene>
    <name evidence="2" type="ORF">KDK95_02770</name>
</gene>
<accession>A0A941EC91</accession>
<evidence type="ECO:0000259" key="1">
    <source>
        <dbReference type="Pfam" id="PF12773"/>
    </source>
</evidence>
<reference evidence="2" key="1">
    <citation type="submission" date="2021-04" db="EMBL/GenBank/DDBJ databases">
        <title>Genome based classification of Actinospica acidithermotolerans sp. nov., an actinobacterium isolated from an Indonesian hot spring.</title>
        <authorList>
            <person name="Kusuma A.B."/>
            <person name="Putra K.E."/>
            <person name="Nafisah S."/>
            <person name="Loh J."/>
            <person name="Nouioui I."/>
            <person name="Goodfellow M."/>
        </authorList>
    </citation>
    <scope>NUCLEOTIDE SEQUENCE</scope>
    <source>
        <strain evidence="2">MGRD01-02</strain>
    </source>
</reference>
<protein>
    <submittedName>
        <fullName evidence="2">Zinc ribbon domain-containing protein</fullName>
    </submittedName>
</protein>
<dbReference type="AlphaFoldDB" id="A0A941EC91"/>
<name>A0A941EC91_9ACTN</name>
<sequence>MADQLWFTDNSRDLSNAYGDDAGFEFEFYCQRCGDTWRSGFENYTLGRASGWLRRASSMASNVTSNIGFDVANTVGGLADAGWHKARDAAFQRAITKADSHFHRCARCTEHVCDNCWSADRGLCRNCAPDLQTEVEQARAESEVHAARQAAAEAGAKLAQGIDVTTQHRLVCPQCRTETHGAKFCPECGHKVGGAAACSSCANEIPAGAKFCPECGTPA</sequence>
<comment type="caution">
    <text evidence="2">The sequence shown here is derived from an EMBL/GenBank/DDBJ whole genome shotgun (WGS) entry which is preliminary data.</text>
</comment>
<evidence type="ECO:0000313" key="2">
    <source>
        <dbReference type="EMBL" id="MBR7825214.1"/>
    </source>
</evidence>
<evidence type="ECO:0000313" key="3">
    <source>
        <dbReference type="Proteomes" id="UP000676325"/>
    </source>
</evidence>